<organism evidence="1 2">
    <name type="scientific">Gigaspora rosea</name>
    <dbReference type="NCBI Taxonomy" id="44941"/>
    <lineage>
        <taxon>Eukaryota</taxon>
        <taxon>Fungi</taxon>
        <taxon>Fungi incertae sedis</taxon>
        <taxon>Mucoromycota</taxon>
        <taxon>Glomeromycotina</taxon>
        <taxon>Glomeromycetes</taxon>
        <taxon>Diversisporales</taxon>
        <taxon>Gigasporaceae</taxon>
        <taxon>Gigaspora</taxon>
    </lineage>
</organism>
<evidence type="ECO:0000313" key="2">
    <source>
        <dbReference type="Proteomes" id="UP000266673"/>
    </source>
</evidence>
<proteinExistence type="predicted"/>
<evidence type="ECO:0000313" key="1">
    <source>
        <dbReference type="EMBL" id="RIB01108.1"/>
    </source>
</evidence>
<reference evidence="1 2" key="1">
    <citation type="submission" date="2018-06" db="EMBL/GenBank/DDBJ databases">
        <title>Comparative genomics reveals the genomic features of Rhizophagus irregularis, R. cerebriforme, R. diaphanum and Gigaspora rosea, and their symbiotic lifestyle signature.</title>
        <authorList>
            <person name="Morin E."/>
            <person name="San Clemente H."/>
            <person name="Chen E.C.H."/>
            <person name="De La Providencia I."/>
            <person name="Hainaut M."/>
            <person name="Kuo A."/>
            <person name="Kohler A."/>
            <person name="Murat C."/>
            <person name="Tang N."/>
            <person name="Roy S."/>
            <person name="Loubradou J."/>
            <person name="Henrissat B."/>
            <person name="Grigoriev I.V."/>
            <person name="Corradi N."/>
            <person name="Roux C."/>
            <person name="Martin F.M."/>
        </authorList>
    </citation>
    <scope>NUCLEOTIDE SEQUENCE [LARGE SCALE GENOMIC DNA]</scope>
    <source>
        <strain evidence="1 2">DAOM 194757</strain>
    </source>
</reference>
<gene>
    <name evidence="1" type="ORF">C2G38_2231846</name>
</gene>
<comment type="caution">
    <text evidence="1">The sequence shown here is derived from an EMBL/GenBank/DDBJ whole genome shotgun (WGS) entry which is preliminary data.</text>
</comment>
<dbReference type="EMBL" id="QKWP01003321">
    <property type="protein sequence ID" value="RIB01108.1"/>
    <property type="molecule type" value="Genomic_DNA"/>
</dbReference>
<dbReference type="Proteomes" id="UP000266673">
    <property type="component" value="Unassembled WGS sequence"/>
</dbReference>
<name>A0A397TW43_9GLOM</name>
<accession>A0A397TW43</accession>
<sequence>MNLVLIEEGDFMENVQLATGTMHQKLGVKHVTLRKQRKNGQVEIRILENVQKIGKEGFGSVFSATWLNSKKIVLDESHYFAQLRTPSFIVAFKTTWLTKEFFKRSKLLGSNLEVYGLTQTITNNEYMMVFNTNKAFIMSNKESINMKSERE</sequence>
<keyword evidence="2" id="KW-1185">Reference proteome</keyword>
<protein>
    <submittedName>
        <fullName evidence="1">Uncharacterized protein</fullName>
    </submittedName>
</protein>
<dbReference type="AlphaFoldDB" id="A0A397TW43"/>